<dbReference type="PROSITE" id="PS51005">
    <property type="entry name" value="NAC"/>
    <property type="match status" value="1"/>
</dbReference>
<dbReference type="AlphaFoldDB" id="A0A9Q0D0I8"/>
<dbReference type="EMBL" id="JAMQYH010000001">
    <property type="protein sequence ID" value="KAJ1703027.1"/>
    <property type="molecule type" value="Genomic_DNA"/>
</dbReference>
<reference evidence="8" key="1">
    <citation type="journal article" date="2022" name="Cell">
        <title>Repeat-based holocentromeres influence genome architecture and karyotype evolution.</title>
        <authorList>
            <person name="Hofstatter P.G."/>
            <person name="Thangavel G."/>
            <person name="Lux T."/>
            <person name="Neumann P."/>
            <person name="Vondrak T."/>
            <person name="Novak P."/>
            <person name="Zhang M."/>
            <person name="Costa L."/>
            <person name="Castellani M."/>
            <person name="Scott A."/>
            <person name="Toegelov H."/>
            <person name="Fuchs J."/>
            <person name="Mata-Sucre Y."/>
            <person name="Dias Y."/>
            <person name="Vanzela A.L.L."/>
            <person name="Huettel B."/>
            <person name="Almeida C.C.S."/>
            <person name="Simkova H."/>
            <person name="Souza G."/>
            <person name="Pedrosa-Harand A."/>
            <person name="Macas J."/>
            <person name="Mayer K.F.X."/>
            <person name="Houben A."/>
            <person name="Marques A."/>
        </authorList>
    </citation>
    <scope>NUCLEOTIDE SEQUENCE</scope>
    <source>
        <strain evidence="8">RhyBre1mFocal</strain>
    </source>
</reference>
<dbReference type="GO" id="GO:0003677">
    <property type="term" value="F:DNA binding"/>
    <property type="evidence" value="ECO:0007669"/>
    <property type="project" value="UniProtKB-KW"/>
</dbReference>
<accession>A0A9Q0D0I8</accession>
<comment type="subcellular location">
    <subcellularLocation>
        <location evidence="1">Nucleus</location>
    </subcellularLocation>
</comment>
<keyword evidence="4" id="KW-0804">Transcription</keyword>
<dbReference type="PANTHER" id="PTHR31744:SF210">
    <property type="entry name" value="NAC DOMAIN-CONTAINING PROTEIN 86-LIKE"/>
    <property type="match status" value="1"/>
</dbReference>
<keyword evidence="2" id="KW-0805">Transcription regulation</keyword>
<evidence type="ECO:0000259" key="7">
    <source>
        <dbReference type="PROSITE" id="PS51005"/>
    </source>
</evidence>
<evidence type="ECO:0000256" key="2">
    <source>
        <dbReference type="ARBA" id="ARBA00023015"/>
    </source>
</evidence>
<keyword evidence="3" id="KW-0238">DNA-binding</keyword>
<protein>
    <recommendedName>
        <fullName evidence="7">NAC domain-containing protein</fullName>
    </recommendedName>
</protein>
<proteinExistence type="predicted"/>
<feature type="domain" description="NAC" evidence="7">
    <location>
        <begin position="6"/>
        <end position="157"/>
    </location>
</feature>
<dbReference type="OrthoDB" id="1860415at2759"/>
<feature type="region of interest" description="Disordered" evidence="6">
    <location>
        <begin position="76"/>
        <end position="101"/>
    </location>
</feature>
<dbReference type="SUPFAM" id="SSF101941">
    <property type="entry name" value="NAC domain"/>
    <property type="match status" value="1"/>
</dbReference>
<dbReference type="PANTHER" id="PTHR31744">
    <property type="entry name" value="PROTEIN CUP-SHAPED COTYLEDON 2-RELATED"/>
    <property type="match status" value="1"/>
</dbReference>
<dbReference type="Proteomes" id="UP001151287">
    <property type="component" value="Unassembled WGS sequence"/>
</dbReference>
<dbReference type="FunFam" id="2.170.150.80:FF:000002">
    <property type="entry name" value="Nac domain-containing protein 86"/>
    <property type="match status" value="1"/>
</dbReference>
<dbReference type="Gene3D" id="2.170.150.80">
    <property type="entry name" value="NAC domain"/>
    <property type="match status" value="1"/>
</dbReference>
<comment type="caution">
    <text evidence="8">The sequence shown here is derived from an EMBL/GenBank/DDBJ whole genome shotgun (WGS) entry which is preliminary data.</text>
</comment>
<dbReference type="InterPro" id="IPR036093">
    <property type="entry name" value="NAC_dom_sf"/>
</dbReference>
<name>A0A9Q0D0I8_9POAL</name>
<evidence type="ECO:0000313" key="9">
    <source>
        <dbReference type="Proteomes" id="UP001151287"/>
    </source>
</evidence>
<keyword evidence="9" id="KW-1185">Reference proteome</keyword>
<dbReference type="Pfam" id="PF02365">
    <property type="entry name" value="NAM"/>
    <property type="match status" value="1"/>
</dbReference>
<evidence type="ECO:0000313" key="8">
    <source>
        <dbReference type="EMBL" id="KAJ1703027.1"/>
    </source>
</evidence>
<evidence type="ECO:0000256" key="4">
    <source>
        <dbReference type="ARBA" id="ARBA00023163"/>
    </source>
</evidence>
<feature type="compositionally biased region" description="Polar residues" evidence="6">
    <location>
        <begin position="77"/>
        <end position="87"/>
    </location>
</feature>
<evidence type="ECO:0000256" key="6">
    <source>
        <dbReference type="SAM" id="MobiDB-lite"/>
    </source>
</evidence>
<evidence type="ECO:0000256" key="3">
    <source>
        <dbReference type="ARBA" id="ARBA00023125"/>
    </source>
</evidence>
<organism evidence="8 9">
    <name type="scientific">Rhynchospora breviuscula</name>
    <dbReference type="NCBI Taxonomy" id="2022672"/>
    <lineage>
        <taxon>Eukaryota</taxon>
        <taxon>Viridiplantae</taxon>
        <taxon>Streptophyta</taxon>
        <taxon>Embryophyta</taxon>
        <taxon>Tracheophyta</taxon>
        <taxon>Spermatophyta</taxon>
        <taxon>Magnoliopsida</taxon>
        <taxon>Liliopsida</taxon>
        <taxon>Poales</taxon>
        <taxon>Cyperaceae</taxon>
        <taxon>Cyperoideae</taxon>
        <taxon>Rhynchosporeae</taxon>
        <taxon>Rhynchospora</taxon>
    </lineage>
</organism>
<feature type="compositionally biased region" description="Basic and acidic residues" evidence="6">
    <location>
        <begin position="92"/>
        <end position="101"/>
    </location>
</feature>
<dbReference type="GO" id="GO:0005634">
    <property type="term" value="C:nucleus"/>
    <property type="evidence" value="ECO:0007669"/>
    <property type="project" value="UniProtKB-SubCell"/>
</dbReference>
<evidence type="ECO:0000256" key="1">
    <source>
        <dbReference type="ARBA" id="ARBA00004123"/>
    </source>
</evidence>
<evidence type="ECO:0000256" key="5">
    <source>
        <dbReference type="ARBA" id="ARBA00023242"/>
    </source>
</evidence>
<sequence>MSPVSLPPGFRFHPTDEELIMYYLKRKINGRSLELEIIPEVDLYKCEPWDLPEKSFLPSKDLEWYFFSPRDRKYPNGSRTNRATQSGYWKATGKDRKVNSQKREVGMKKTLVYYRGRAPHGSRTDWVMHEYRLDDRECDYPASGLQDAYALCRVFKKSAPGPKIIEHYGAPAPCVDHTGTGWMSYDHSSPALEISSDGRGEDLESSSYSFPPEMRPPVKFQRFEPVDASVTTDDGKWMQFLTEDAFDATTGSFIDPTGFPCFPSKVNVALECARIQHRLSLPALEFDEFSEIDFTNSTAHQTGINQHSGKEVDALQEILSVASASRELINNPSYTDPWPGSSSHFDEVSIMLEHNKIKNEPLQFPTNSLGSTFSFQIKSGREDETAQLIDIGGLEEEFNEDKIIANSGHVAQNELGEIFLEEEECKQTKSHADSGLVEASHVEGETAHLTREADTDDEVELKPIFSQSQPDDFGVNLIIDVNSQDLYQDDQVHDHSPNEPNEPKLDFYEEKPSVNHDLCVSRRGSVAETFYFQMEPPKKITIHLNPKTNNNEVVKHRVTGSGYARMKKCLERWVITQEVISTQSSNKSTGNLVVHEFLKLIKTMFRSRTYITWVGIYQRNMAVIMM</sequence>
<gene>
    <name evidence="8" type="ORF">LUZ63_002806</name>
</gene>
<dbReference type="GO" id="GO:0006355">
    <property type="term" value="P:regulation of DNA-templated transcription"/>
    <property type="evidence" value="ECO:0007669"/>
    <property type="project" value="InterPro"/>
</dbReference>
<keyword evidence="5" id="KW-0539">Nucleus</keyword>
<dbReference type="InterPro" id="IPR003441">
    <property type="entry name" value="NAC-dom"/>
</dbReference>